<evidence type="ECO:0000256" key="12">
    <source>
        <dbReference type="ARBA" id="ARBA00023136"/>
    </source>
</evidence>
<evidence type="ECO:0000256" key="11">
    <source>
        <dbReference type="ARBA" id="ARBA00023128"/>
    </source>
</evidence>
<dbReference type="AlphaFoldDB" id="A0A6P9AA68"/>
<dbReference type="InterPro" id="IPR023395">
    <property type="entry name" value="MCP_dom_sf"/>
</dbReference>
<evidence type="ECO:0000313" key="15">
    <source>
        <dbReference type="Proteomes" id="UP000515158"/>
    </source>
</evidence>
<keyword evidence="15" id="KW-1185">Reference proteome</keyword>
<evidence type="ECO:0000256" key="2">
    <source>
        <dbReference type="ARBA" id="ARBA00006375"/>
    </source>
</evidence>
<keyword evidence="5 13" id="KW-0812">Transmembrane</keyword>
<dbReference type="GO" id="GO:0048250">
    <property type="term" value="P:iron import into the mitochondrion"/>
    <property type="evidence" value="ECO:0007669"/>
    <property type="project" value="TreeGrafter"/>
</dbReference>
<gene>
    <name evidence="16" type="primary">LOC117653105</name>
</gene>
<reference evidence="16" key="1">
    <citation type="submission" date="2025-08" db="UniProtKB">
        <authorList>
            <consortium name="RefSeq"/>
        </authorList>
    </citation>
    <scope>IDENTIFICATION</scope>
    <source>
        <tissue evidence="16">Total insect</tissue>
    </source>
</reference>
<keyword evidence="12 13" id="KW-0472">Membrane</keyword>
<accession>A0A6P9AA68</accession>
<keyword evidence="6" id="KW-0677">Repeat</keyword>
<evidence type="ECO:0000256" key="4">
    <source>
        <dbReference type="ARBA" id="ARBA00022496"/>
    </source>
</evidence>
<keyword evidence="3 14" id="KW-0813">Transport</keyword>
<dbReference type="GO" id="GO:0005743">
    <property type="term" value="C:mitochondrial inner membrane"/>
    <property type="evidence" value="ECO:0007669"/>
    <property type="project" value="UniProtKB-SubCell"/>
</dbReference>
<evidence type="ECO:0000256" key="14">
    <source>
        <dbReference type="RuleBase" id="RU000488"/>
    </source>
</evidence>
<dbReference type="PRINTS" id="PR00926">
    <property type="entry name" value="MITOCARRIER"/>
</dbReference>
<evidence type="ECO:0000256" key="3">
    <source>
        <dbReference type="ARBA" id="ARBA00022448"/>
    </source>
</evidence>
<dbReference type="FunFam" id="1.50.40.10:FF:000029">
    <property type="entry name" value="Solute carrier family 25 member 28"/>
    <property type="match status" value="1"/>
</dbReference>
<dbReference type="KEGG" id="tpal:117653105"/>
<keyword evidence="8" id="KW-1133">Transmembrane helix</keyword>
<dbReference type="PANTHER" id="PTHR45758:SF20">
    <property type="entry name" value="MITOFERRIN-2"/>
    <property type="match status" value="1"/>
</dbReference>
<dbReference type="Pfam" id="PF00153">
    <property type="entry name" value="Mito_carr"/>
    <property type="match status" value="3"/>
</dbReference>
<dbReference type="RefSeq" id="XP_034254380.1">
    <property type="nucleotide sequence ID" value="XM_034398489.1"/>
</dbReference>
<dbReference type="InterPro" id="IPR018108">
    <property type="entry name" value="MCP_transmembrane"/>
</dbReference>
<dbReference type="OrthoDB" id="43906at2759"/>
<evidence type="ECO:0000256" key="10">
    <source>
        <dbReference type="ARBA" id="ARBA00023065"/>
    </source>
</evidence>
<feature type="repeat" description="Solcar" evidence="13">
    <location>
        <begin position="108"/>
        <end position="192"/>
    </location>
</feature>
<feature type="repeat" description="Solcar" evidence="13">
    <location>
        <begin position="199"/>
        <end position="284"/>
    </location>
</feature>
<keyword evidence="11" id="KW-0496">Mitochondrion</keyword>
<keyword evidence="7" id="KW-0999">Mitochondrion inner membrane</keyword>
<proteinExistence type="inferred from homology"/>
<dbReference type="InParanoid" id="A0A6P9AA68"/>
<keyword evidence="4" id="KW-0410">Iron transport</keyword>
<dbReference type="Gene3D" id="1.50.40.10">
    <property type="entry name" value="Mitochondrial carrier domain"/>
    <property type="match status" value="2"/>
</dbReference>
<evidence type="ECO:0000256" key="8">
    <source>
        <dbReference type="ARBA" id="ARBA00022989"/>
    </source>
</evidence>
<evidence type="ECO:0000256" key="7">
    <source>
        <dbReference type="ARBA" id="ARBA00022792"/>
    </source>
</evidence>
<dbReference type="GO" id="GO:0015093">
    <property type="term" value="F:ferrous iron transmembrane transporter activity"/>
    <property type="evidence" value="ECO:0007669"/>
    <property type="project" value="TreeGrafter"/>
</dbReference>
<feature type="repeat" description="Solcar" evidence="13">
    <location>
        <begin position="12"/>
        <end position="99"/>
    </location>
</feature>
<dbReference type="FunCoup" id="A0A6P9AA68">
    <property type="interactions" value="1521"/>
</dbReference>
<dbReference type="PROSITE" id="PS50920">
    <property type="entry name" value="SOLCAR"/>
    <property type="match status" value="3"/>
</dbReference>
<protein>
    <submittedName>
        <fullName evidence="16">Mitoferrin-1</fullName>
    </submittedName>
</protein>
<evidence type="ECO:0000256" key="5">
    <source>
        <dbReference type="ARBA" id="ARBA00022692"/>
    </source>
</evidence>
<evidence type="ECO:0000313" key="16">
    <source>
        <dbReference type="RefSeq" id="XP_034254380.1"/>
    </source>
</evidence>
<evidence type="ECO:0000256" key="13">
    <source>
        <dbReference type="PROSITE-ProRule" id="PRU00282"/>
    </source>
</evidence>
<organism evidence="16">
    <name type="scientific">Thrips palmi</name>
    <name type="common">Melon thrips</name>
    <dbReference type="NCBI Taxonomy" id="161013"/>
    <lineage>
        <taxon>Eukaryota</taxon>
        <taxon>Metazoa</taxon>
        <taxon>Ecdysozoa</taxon>
        <taxon>Arthropoda</taxon>
        <taxon>Hexapoda</taxon>
        <taxon>Insecta</taxon>
        <taxon>Pterygota</taxon>
        <taxon>Neoptera</taxon>
        <taxon>Paraneoptera</taxon>
        <taxon>Thysanoptera</taxon>
        <taxon>Terebrantia</taxon>
        <taxon>Thripoidea</taxon>
        <taxon>Thripidae</taxon>
        <taxon>Thrips</taxon>
    </lineage>
</organism>
<comment type="subcellular location">
    <subcellularLocation>
        <location evidence="1">Mitochondrion inner membrane</location>
        <topology evidence="1">Multi-pass membrane protein</topology>
    </subcellularLocation>
</comment>
<evidence type="ECO:0000256" key="9">
    <source>
        <dbReference type="ARBA" id="ARBA00023004"/>
    </source>
</evidence>
<evidence type="ECO:0000256" key="1">
    <source>
        <dbReference type="ARBA" id="ARBA00004448"/>
    </source>
</evidence>
<name>A0A6P9AA68_THRPL</name>
<dbReference type="PANTHER" id="PTHR45758">
    <property type="entry name" value="MITOFERRIN-1-RELATED"/>
    <property type="match status" value="1"/>
</dbReference>
<sequence length="337" mass="37261">MDFDDYEQLPTANVSTHMMAGAIAGVMEHCVMYPLDSVKTRMQSLTPNAGHIQSIRSVLSRMLWVEGANRMVRGMGPVVCGAGPAHALYFSCYEAAKSTLTQKNTMLNNHIAYFAAGSVATIIHDSVMTPVDVVKQRLQMYNSPYRNMLHAAKNIWRQEGIWAFYRSYTTQLSMNVPFQSIHFVMYEFCQSITNEDRSYNPKAHVISGGIAGGVAAAITTPLDVCKTLLNTQQAARTDGFIEAVQTVYRLGGVQGFFRGMLARVLFVCPSTAICWSTYELFKYLLQHTNEALVEEEILVSNPSAVVKSAVHSAALYSPFQTVSAMHRPKDNPTPAPP</sequence>
<keyword evidence="9" id="KW-0408">Iron</keyword>
<dbReference type="GeneID" id="117653105"/>
<evidence type="ECO:0000256" key="6">
    <source>
        <dbReference type="ARBA" id="ARBA00022737"/>
    </source>
</evidence>
<dbReference type="SUPFAM" id="SSF103506">
    <property type="entry name" value="Mitochondrial carrier"/>
    <property type="match status" value="1"/>
</dbReference>
<dbReference type="InterPro" id="IPR002067">
    <property type="entry name" value="MCP"/>
</dbReference>
<keyword evidence="10" id="KW-0406">Ion transport</keyword>
<dbReference type="Proteomes" id="UP000515158">
    <property type="component" value="Unplaced"/>
</dbReference>
<comment type="similarity">
    <text evidence="2 14">Belongs to the mitochondrial carrier (TC 2.A.29) family.</text>
</comment>
<dbReference type="CTD" id="43353"/>